<keyword evidence="2" id="KW-1185">Reference proteome</keyword>
<reference evidence="1 2" key="1">
    <citation type="submission" date="2019-10" db="EMBL/GenBank/DDBJ databases">
        <title>Assembly and Annotation for the nematode Trichostrongylus colubriformis.</title>
        <authorList>
            <person name="Martin J."/>
        </authorList>
    </citation>
    <scope>NUCLEOTIDE SEQUENCE [LARGE SCALE GENOMIC DNA]</scope>
    <source>
        <strain evidence="1">G859</strain>
        <tissue evidence="1">Whole worm</tissue>
    </source>
</reference>
<dbReference type="EMBL" id="WIXE01004461">
    <property type="protein sequence ID" value="KAK5983034.1"/>
    <property type="molecule type" value="Genomic_DNA"/>
</dbReference>
<accession>A0AAN8FT31</accession>
<dbReference type="Proteomes" id="UP001331761">
    <property type="component" value="Unassembled WGS sequence"/>
</dbReference>
<gene>
    <name evidence="1" type="ORF">GCK32_007674</name>
</gene>
<comment type="caution">
    <text evidence="1">The sequence shown here is derived from an EMBL/GenBank/DDBJ whole genome shotgun (WGS) entry which is preliminary data.</text>
</comment>
<organism evidence="1 2">
    <name type="scientific">Trichostrongylus colubriformis</name>
    <name type="common">Black scour worm</name>
    <dbReference type="NCBI Taxonomy" id="6319"/>
    <lineage>
        <taxon>Eukaryota</taxon>
        <taxon>Metazoa</taxon>
        <taxon>Ecdysozoa</taxon>
        <taxon>Nematoda</taxon>
        <taxon>Chromadorea</taxon>
        <taxon>Rhabditida</taxon>
        <taxon>Rhabditina</taxon>
        <taxon>Rhabditomorpha</taxon>
        <taxon>Strongyloidea</taxon>
        <taxon>Trichostrongylidae</taxon>
        <taxon>Trichostrongylus</taxon>
    </lineage>
</organism>
<evidence type="ECO:0000313" key="2">
    <source>
        <dbReference type="Proteomes" id="UP001331761"/>
    </source>
</evidence>
<protein>
    <submittedName>
        <fullName evidence="1">Uncharacterized protein</fullName>
    </submittedName>
</protein>
<proteinExistence type="predicted"/>
<sequence>MNCNIKIEACLESMLLWLWRNHGHLKSNYRWFILNTYFVCKRVKLFRAYERVDQQYKECLMRSTNGSIRSFRTPFPAVCRSSHLCFTVNVNDGDKNKHKAVLRFPNECVTHSSCHPMILQSFRPLTTTMCSNFLRYDGRTKSMREISE</sequence>
<evidence type="ECO:0000313" key="1">
    <source>
        <dbReference type="EMBL" id="KAK5983034.1"/>
    </source>
</evidence>
<name>A0AAN8FT31_TRICO</name>
<dbReference type="AlphaFoldDB" id="A0AAN8FT31"/>